<dbReference type="InterPro" id="IPR003018">
    <property type="entry name" value="GAF"/>
</dbReference>
<dbReference type="Pfam" id="PF08448">
    <property type="entry name" value="PAS_4"/>
    <property type="match status" value="1"/>
</dbReference>
<keyword evidence="4" id="KW-0479">Metal-binding</keyword>
<dbReference type="InterPro" id="IPR036457">
    <property type="entry name" value="PPM-type-like_dom_sf"/>
</dbReference>
<keyword evidence="3" id="KW-0808">Transferase</keyword>
<keyword evidence="11" id="KW-0464">Manganese</keyword>
<dbReference type="InterPro" id="IPR000014">
    <property type="entry name" value="PAS"/>
</dbReference>
<dbReference type="Gene3D" id="3.30.450.40">
    <property type="match status" value="2"/>
</dbReference>
<evidence type="ECO:0000256" key="10">
    <source>
        <dbReference type="ARBA" id="ARBA00022912"/>
    </source>
</evidence>
<comment type="catalytic activity">
    <reaction evidence="12">
        <text>O-phospho-L-seryl-[protein] + H2O = L-seryl-[protein] + phosphate</text>
        <dbReference type="Rhea" id="RHEA:20629"/>
        <dbReference type="Rhea" id="RHEA-COMP:9863"/>
        <dbReference type="Rhea" id="RHEA-COMP:11604"/>
        <dbReference type="ChEBI" id="CHEBI:15377"/>
        <dbReference type="ChEBI" id="CHEBI:29999"/>
        <dbReference type="ChEBI" id="CHEBI:43474"/>
        <dbReference type="ChEBI" id="CHEBI:83421"/>
        <dbReference type="EC" id="3.1.3.16"/>
    </reaction>
</comment>
<keyword evidence="10" id="KW-0904">Protein phosphatase</keyword>
<dbReference type="InterPro" id="IPR035965">
    <property type="entry name" value="PAS-like_dom_sf"/>
</dbReference>
<dbReference type="PROSITE" id="PS50112">
    <property type="entry name" value="PAS"/>
    <property type="match status" value="1"/>
</dbReference>
<keyword evidence="9" id="KW-0460">Magnesium</keyword>
<dbReference type="Proteomes" id="UP000660745">
    <property type="component" value="Unassembled WGS sequence"/>
</dbReference>
<sequence length="713" mass="77512">MRRDTVAATDPRRDAADDLHTMLIEAINDSGAHIGALYLFDEDEQVLLMDASLGFPTMIARAWARIRLTSSVPVAVAVRERRLVWLANQEELARTFPGAALALPYHFSVAAAPIHSGATDWGALLLLWPPAETAELTQHKLDTIQRTCRQMSHVLGEAAREGRSMTPRHRPRILSPYRATHADFDSGLAALDCLNGLPEGYFAMDIDGRITFLTPPAAELLGDEASELLGKRPWEWLPWLNKPHCEDRYRAAVISHETTSFMAERPDGQWLAFQLYPAPFGVSVRVIPSTMARDVDHLLPDVPVSANKRATGPALYDMLHLTTALSQAATVQDVVDLVADHVLPVFDVQATAVLRAESGRMRIIGSRNYAQETIKDFDGRPVTSPTPSAHALASGMPLFFATWRELAHVYPETIRYDDMSAWAFLPLIASGRPVGAWVLAFDHPHHFTTDERSHLTGIAGLLAQALERARLYDAKHQLAQALQSSLLPRRLPELPGLDVAARYLPATRGMDIGGDFYDLIDLGDRMAAAVIGDVQGHDTTAAALMGQVRSAIHAYARAGSSPGDVLRHTNRLLTELSPNRFTSCLYVSLDLSRGLACMASAGHLPPLLHSPGAPAVVLEPPPGLLLGIDADAEYPTTEYELPPGSVLALYTDGLIESPGIDIGDAILGLTAEFGRLADQPLQSVAETLIAPSAAVHHRTDDIAMLLLRTSLNG</sequence>
<evidence type="ECO:0000256" key="6">
    <source>
        <dbReference type="ARBA" id="ARBA00022777"/>
    </source>
</evidence>
<dbReference type="RefSeq" id="WP_225277066.1">
    <property type="nucleotide sequence ID" value="NZ_BMNK01000005.1"/>
</dbReference>
<evidence type="ECO:0000256" key="13">
    <source>
        <dbReference type="ARBA" id="ARBA00056274"/>
    </source>
</evidence>
<dbReference type="Gene3D" id="3.60.40.10">
    <property type="entry name" value="PPM-type phosphatase domain"/>
    <property type="match status" value="1"/>
</dbReference>
<dbReference type="Pfam" id="PF07228">
    <property type="entry name" value="SpoIIE"/>
    <property type="match status" value="1"/>
</dbReference>
<dbReference type="SUPFAM" id="SSF55785">
    <property type="entry name" value="PYP-like sensor domain (PAS domain)"/>
    <property type="match status" value="1"/>
</dbReference>
<dbReference type="SMART" id="SM00065">
    <property type="entry name" value="GAF"/>
    <property type="match status" value="1"/>
</dbReference>
<proteinExistence type="predicted"/>
<organism evidence="17 18">
    <name type="scientific">Nonomuraea glycinis</name>
    <dbReference type="NCBI Taxonomy" id="2047744"/>
    <lineage>
        <taxon>Bacteria</taxon>
        <taxon>Bacillati</taxon>
        <taxon>Actinomycetota</taxon>
        <taxon>Actinomycetes</taxon>
        <taxon>Streptosporangiales</taxon>
        <taxon>Streptosporangiaceae</taxon>
        <taxon>Nonomuraea</taxon>
    </lineage>
</organism>
<evidence type="ECO:0000313" key="17">
    <source>
        <dbReference type="EMBL" id="GGP07126.1"/>
    </source>
</evidence>
<comment type="caution">
    <text evidence="17">The sequence shown here is derived from an EMBL/GenBank/DDBJ whole genome shotgun (WGS) entry which is preliminary data.</text>
</comment>
<keyword evidence="18" id="KW-1185">Reference proteome</keyword>
<dbReference type="SUPFAM" id="SSF81606">
    <property type="entry name" value="PP2C-like"/>
    <property type="match status" value="1"/>
</dbReference>
<evidence type="ECO:0000256" key="4">
    <source>
        <dbReference type="ARBA" id="ARBA00022723"/>
    </source>
</evidence>
<evidence type="ECO:0000256" key="1">
    <source>
        <dbReference type="ARBA" id="ARBA00013081"/>
    </source>
</evidence>
<reference evidence="17" key="2">
    <citation type="submission" date="2020-09" db="EMBL/GenBank/DDBJ databases">
        <authorList>
            <person name="Sun Q."/>
            <person name="Zhou Y."/>
        </authorList>
    </citation>
    <scope>NUCLEOTIDE SEQUENCE</scope>
    <source>
        <strain evidence="17">CGMCC 4.7430</strain>
    </source>
</reference>
<dbReference type="GO" id="GO:0046872">
    <property type="term" value="F:metal ion binding"/>
    <property type="evidence" value="ECO:0007669"/>
    <property type="project" value="UniProtKB-KW"/>
</dbReference>
<dbReference type="FunFam" id="3.60.40.10:FF:000005">
    <property type="entry name" value="Serine/threonine protein phosphatase"/>
    <property type="match status" value="1"/>
</dbReference>
<evidence type="ECO:0000256" key="2">
    <source>
        <dbReference type="ARBA" id="ARBA00022553"/>
    </source>
</evidence>
<dbReference type="EC" id="3.1.3.16" evidence="1"/>
<dbReference type="SMART" id="SM00331">
    <property type="entry name" value="PP2C_SIG"/>
    <property type="match status" value="1"/>
</dbReference>
<dbReference type="GO" id="GO:0004722">
    <property type="term" value="F:protein serine/threonine phosphatase activity"/>
    <property type="evidence" value="ECO:0007669"/>
    <property type="project" value="UniProtKB-EC"/>
</dbReference>
<evidence type="ECO:0000256" key="8">
    <source>
        <dbReference type="ARBA" id="ARBA00022840"/>
    </source>
</evidence>
<dbReference type="AlphaFoldDB" id="A0A918A805"/>
<accession>A0A918A805</accession>
<keyword evidence="6" id="KW-0418">Kinase</keyword>
<keyword evidence="7" id="KW-0378">Hydrolase</keyword>
<dbReference type="SMART" id="SM00091">
    <property type="entry name" value="PAS"/>
    <property type="match status" value="1"/>
</dbReference>
<keyword evidence="5" id="KW-0547">Nucleotide-binding</keyword>
<dbReference type="InterPro" id="IPR052016">
    <property type="entry name" value="Bact_Sigma-Reg"/>
</dbReference>
<evidence type="ECO:0000256" key="12">
    <source>
        <dbReference type="ARBA" id="ARBA00047761"/>
    </source>
</evidence>
<dbReference type="InterPro" id="IPR013656">
    <property type="entry name" value="PAS_4"/>
</dbReference>
<evidence type="ECO:0000256" key="9">
    <source>
        <dbReference type="ARBA" id="ARBA00022842"/>
    </source>
</evidence>
<reference evidence="17" key="1">
    <citation type="journal article" date="2014" name="Int. J. Syst. Evol. Microbiol.">
        <title>Complete genome sequence of Corynebacterium casei LMG S-19264T (=DSM 44701T), isolated from a smear-ripened cheese.</title>
        <authorList>
            <consortium name="US DOE Joint Genome Institute (JGI-PGF)"/>
            <person name="Walter F."/>
            <person name="Albersmeier A."/>
            <person name="Kalinowski J."/>
            <person name="Ruckert C."/>
        </authorList>
    </citation>
    <scope>NUCLEOTIDE SEQUENCE</scope>
    <source>
        <strain evidence="17">CGMCC 4.7430</strain>
    </source>
</reference>
<dbReference type="PANTHER" id="PTHR43156">
    <property type="entry name" value="STAGE II SPORULATION PROTEIN E-RELATED"/>
    <property type="match status" value="1"/>
</dbReference>
<protein>
    <recommendedName>
        <fullName evidence="1">protein-serine/threonine phosphatase</fullName>
        <ecNumber evidence="1">3.1.3.16</ecNumber>
    </recommendedName>
    <alternativeName>
        <fullName evidence="15">Protein-serine/threonine phosphatase</fullName>
    </alternativeName>
    <alternativeName>
        <fullName evidence="14">Serine/threonine-protein kinase</fullName>
    </alternativeName>
</protein>
<evidence type="ECO:0000256" key="15">
    <source>
        <dbReference type="ARBA" id="ARBA00081350"/>
    </source>
</evidence>
<evidence type="ECO:0000259" key="16">
    <source>
        <dbReference type="PROSITE" id="PS50112"/>
    </source>
</evidence>
<dbReference type="InterPro" id="IPR001932">
    <property type="entry name" value="PPM-type_phosphatase-like_dom"/>
</dbReference>
<dbReference type="GO" id="GO:0016301">
    <property type="term" value="F:kinase activity"/>
    <property type="evidence" value="ECO:0007669"/>
    <property type="project" value="UniProtKB-KW"/>
</dbReference>
<dbReference type="PANTHER" id="PTHR43156:SF2">
    <property type="entry name" value="STAGE II SPORULATION PROTEIN E"/>
    <property type="match status" value="1"/>
</dbReference>
<evidence type="ECO:0000256" key="14">
    <source>
        <dbReference type="ARBA" id="ARBA00075117"/>
    </source>
</evidence>
<evidence type="ECO:0000256" key="5">
    <source>
        <dbReference type="ARBA" id="ARBA00022741"/>
    </source>
</evidence>
<feature type="domain" description="PAS" evidence="16">
    <location>
        <begin position="194"/>
        <end position="231"/>
    </location>
</feature>
<evidence type="ECO:0000256" key="7">
    <source>
        <dbReference type="ARBA" id="ARBA00022801"/>
    </source>
</evidence>
<evidence type="ECO:0000256" key="3">
    <source>
        <dbReference type="ARBA" id="ARBA00022679"/>
    </source>
</evidence>
<comment type="function">
    <text evidence="13">Primarily acts as an independent SigF regulator that is sensitive to the osmosensory signal, mediating the cross talk of PknD with the SigF regulon. Possesses both phosphatase and kinase activities. The kinase domain functions as a classic anti-sigma factor-like kinase to phosphorylate the anti-anti-sigma factor domain at the canonical regulatory site, and the phosphatase domain antagonizes this activity.</text>
</comment>
<gene>
    <name evidence="17" type="ORF">GCM10012278_33650</name>
</gene>
<keyword evidence="2" id="KW-0597">Phosphoprotein</keyword>
<evidence type="ECO:0000256" key="11">
    <source>
        <dbReference type="ARBA" id="ARBA00023211"/>
    </source>
</evidence>
<keyword evidence="8" id="KW-0067">ATP-binding</keyword>
<dbReference type="SUPFAM" id="SSF55781">
    <property type="entry name" value="GAF domain-like"/>
    <property type="match status" value="2"/>
</dbReference>
<evidence type="ECO:0000313" key="18">
    <source>
        <dbReference type="Proteomes" id="UP000660745"/>
    </source>
</evidence>
<dbReference type="EMBL" id="BMNK01000005">
    <property type="protein sequence ID" value="GGP07126.1"/>
    <property type="molecule type" value="Genomic_DNA"/>
</dbReference>
<name>A0A918A805_9ACTN</name>
<dbReference type="Gene3D" id="3.30.450.20">
    <property type="entry name" value="PAS domain"/>
    <property type="match status" value="1"/>
</dbReference>
<dbReference type="Pfam" id="PF13185">
    <property type="entry name" value="GAF_2"/>
    <property type="match status" value="2"/>
</dbReference>
<dbReference type="CDD" id="cd00130">
    <property type="entry name" value="PAS"/>
    <property type="match status" value="1"/>
</dbReference>
<dbReference type="GO" id="GO:0005524">
    <property type="term" value="F:ATP binding"/>
    <property type="evidence" value="ECO:0007669"/>
    <property type="project" value="UniProtKB-KW"/>
</dbReference>
<dbReference type="InterPro" id="IPR029016">
    <property type="entry name" value="GAF-like_dom_sf"/>
</dbReference>